<dbReference type="RefSeq" id="WP_269028315.1">
    <property type="nucleotide sequence ID" value="NZ_BAABDP010000022.1"/>
</dbReference>
<evidence type="ECO:0000313" key="7">
    <source>
        <dbReference type="EMBL" id="MCZ2221667.1"/>
    </source>
</evidence>
<dbReference type="SUPFAM" id="SSF53850">
    <property type="entry name" value="Periplasmic binding protein-like II"/>
    <property type="match status" value="1"/>
</dbReference>
<gene>
    <name evidence="7" type="ORF">NUW87_09825</name>
</gene>
<dbReference type="Gene3D" id="3.40.190.10">
    <property type="entry name" value="Periplasmic binding protein-like II"/>
    <property type="match status" value="2"/>
</dbReference>
<accession>A0A9Q4NT02</accession>
<name>A0A9Q4NT02_9CORY</name>
<comment type="similarity">
    <text evidence="1 4">Belongs to the bacterial solute-binding protein 3 family.</text>
</comment>
<dbReference type="AlphaFoldDB" id="A0A9Q4NT02"/>
<dbReference type="InterPro" id="IPR018313">
    <property type="entry name" value="SBP_3_CS"/>
</dbReference>
<dbReference type="InterPro" id="IPR001638">
    <property type="entry name" value="Solute-binding_3/MltF_N"/>
</dbReference>
<keyword evidence="2" id="KW-0813">Transport</keyword>
<feature type="domain" description="Solute-binding protein family 3/N-terminal" evidence="6">
    <location>
        <begin position="94"/>
        <end position="320"/>
    </location>
</feature>
<evidence type="ECO:0000256" key="4">
    <source>
        <dbReference type="RuleBase" id="RU003744"/>
    </source>
</evidence>
<keyword evidence="3 5" id="KW-0732">Signal</keyword>
<dbReference type="GO" id="GO:0006865">
    <property type="term" value="P:amino acid transport"/>
    <property type="evidence" value="ECO:0007669"/>
    <property type="project" value="TreeGrafter"/>
</dbReference>
<dbReference type="CDD" id="cd13690">
    <property type="entry name" value="PBP2_GluB"/>
    <property type="match status" value="1"/>
</dbReference>
<dbReference type="EMBL" id="JANRML010000015">
    <property type="protein sequence ID" value="MCZ2221667.1"/>
    <property type="molecule type" value="Genomic_DNA"/>
</dbReference>
<dbReference type="GO" id="GO:0030288">
    <property type="term" value="C:outer membrane-bounded periplasmic space"/>
    <property type="evidence" value="ECO:0007669"/>
    <property type="project" value="TreeGrafter"/>
</dbReference>
<feature type="signal peptide" evidence="5">
    <location>
        <begin position="1"/>
        <end position="18"/>
    </location>
</feature>
<evidence type="ECO:0000313" key="8">
    <source>
        <dbReference type="Proteomes" id="UP001071110"/>
    </source>
</evidence>
<organism evidence="7 8">
    <name type="scientific">Corynebacterium pilbarense</name>
    <dbReference type="NCBI Taxonomy" id="1288393"/>
    <lineage>
        <taxon>Bacteria</taxon>
        <taxon>Bacillati</taxon>
        <taxon>Actinomycetota</taxon>
        <taxon>Actinomycetes</taxon>
        <taxon>Mycobacteriales</taxon>
        <taxon>Corynebacteriaceae</taxon>
        <taxon>Corynebacterium</taxon>
    </lineage>
</organism>
<dbReference type="PANTHER" id="PTHR30085:SF6">
    <property type="entry name" value="ABC TRANSPORTER GLUTAMINE-BINDING PROTEIN GLNH"/>
    <property type="match status" value="1"/>
</dbReference>
<evidence type="ECO:0000256" key="1">
    <source>
        <dbReference type="ARBA" id="ARBA00010333"/>
    </source>
</evidence>
<dbReference type="Proteomes" id="UP001071110">
    <property type="component" value="Unassembled WGS sequence"/>
</dbReference>
<dbReference type="InterPro" id="IPR051455">
    <property type="entry name" value="Bact_solute-bind_prot3"/>
</dbReference>
<dbReference type="PROSITE" id="PS01039">
    <property type="entry name" value="SBP_BACTERIAL_3"/>
    <property type="match status" value="1"/>
</dbReference>
<dbReference type="PANTHER" id="PTHR30085">
    <property type="entry name" value="AMINO ACID ABC TRANSPORTER PERMEASE"/>
    <property type="match status" value="1"/>
</dbReference>
<evidence type="ECO:0000259" key="6">
    <source>
        <dbReference type="SMART" id="SM00062"/>
    </source>
</evidence>
<evidence type="ECO:0000256" key="3">
    <source>
        <dbReference type="ARBA" id="ARBA00022729"/>
    </source>
</evidence>
<dbReference type="Pfam" id="PF00497">
    <property type="entry name" value="SBP_bac_3"/>
    <property type="match status" value="1"/>
</dbReference>
<sequence>MRTTWTACAAAMTVAVLAGCSDEPSPVRATIAPEQETTTTRELLPLPPGAQLEDAEGVPAEPYVPSKLDWEGSLNPRGAAEETPNVDRIKRRGRLVVGIDQSLYLLAFRDTASGELRGLEVDLARAIAADIFGEDNPGVNRLDLRFVDSAARAEALNQGEVDVVIRTMSITPERAEAIDFSTPYLTSRVRVLVPRDRGVDDINQLSGKTVCIVDGTNLTQIARTFTPHSNILRTRSWSDCLMATQQFQADAIMADDSILAGLSAQDPYAAILPGTLASQYYGVGIPKGQADLVRQVNSTLERMRNDGTWSQLYSTWLGGSIAESSPPPLMYRKEEQ</sequence>
<evidence type="ECO:0000256" key="5">
    <source>
        <dbReference type="SAM" id="SignalP"/>
    </source>
</evidence>
<feature type="chain" id="PRO_5040270409" evidence="5">
    <location>
        <begin position="19"/>
        <end position="336"/>
    </location>
</feature>
<dbReference type="GO" id="GO:0005576">
    <property type="term" value="C:extracellular region"/>
    <property type="evidence" value="ECO:0007669"/>
    <property type="project" value="TreeGrafter"/>
</dbReference>
<dbReference type="SMART" id="SM00062">
    <property type="entry name" value="PBPb"/>
    <property type="match status" value="1"/>
</dbReference>
<keyword evidence="8" id="KW-1185">Reference proteome</keyword>
<evidence type="ECO:0000256" key="2">
    <source>
        <dbReference type="ARBA" id="ARBA00022448"/>
    </source>
</evidence>
<comment type="caution">
    <text evidence="7">The sequence shown here is derived from an EMBL/GenBank/DDBJ whole genome shotgun (WGS) entry which is preliminary data.</text>
</comment>
<protein>
    <submittedName>
        <fullName evidence="7">Glutamate ABC transporter substrate-binding protein</fullName>
    </submittedName>
</protein>
<reference evidence="7" key="1">
    <citation type="submission" date="2022-08" db="EMBL/GenBank/DDBJ databases">
        <title>Corynebacterium sp. nov., isolated from clinical breast specimens.</title>
        <authorList>
            <person name="Zhang T."/>
        </authorList>
    </citation>
    <scope>NUCLEOTIDE SEQUENCE</scope>
    <source>
        <strain evidence="7">CCUG 57942</strain>
    </source>
</reference>
<proteinExistence type="inferred from homology"/>
<dbReference type="PROSITE" id="PS51257">
    <property type="entry name" value="PROKAR_LIPOPROTEIN"/>
    <property type="match status" value="1"/>
</dbReference>